<protein>
    <submittedName>
        <fullName evidence="3">NepR family anti-sigma factor</fullName>
    </submittedName>
</protein>
<evidence type="ECO:0000313" key="4">
    <source>
        <dbReference type="Proteomes" id="UP001073227"/>
    </source>
</evidence>
<accession>A0ABT3Z7A1</accession>
<dbReference type="InterPro" id="IPR041649">
    <property type="entry name" value="NepR"/>
</dbReference>
<evidence type="ECO:0000256" key="1">
    <source>
        <dbReference type="SAM" id="MobiDB-lite"/>
    </source>
</evidence>
<feature type="region of interest" description="Disordered" evidence="1">
    <location>
        <begin position="1"/>
        <end position="22"/>
    </location>
</feature>
<evidence type="ECO:0000313" key="3">
    <source>
        <dbReference type="EMBL" id="MCY0147656.1"/>
    </source>
</evidence>
<dbReference type="Pfam" id="PF18557">
    <property type="entry name" value="NepR"/>
    <property type="match status" value="1"/>
</dbReference>
<feature type="domain" description="Anti-sigma factor NepR" evidence="2">
    <location>
        <begin position="22"/>
        <end position="55"/>
    </location>
</feature>
<keyword evidence="4" id="KW-1185">Reference proteome</keyword>
<evidence type="ECO:0000259" key="2">
    <source>
        <dbReference type="Pfam" id="PF18557"/>
    </source>
</evidence>
<proteinExistence type="predicted"/>
<sequence length="64" mass="7000">MINRDNKDASNNGDRPDHGASDAIASRLKQYYKSVEAEPIPDQLLDLLEKLDEAERSGGDNGAN</sequence>
<reference evidence="3" key="1">
    <citation type="submission" date="2022-10" db="EMBL/GenBank/DDBJ databases">
        <title>Hoeflea sp. G2-23, isolated from marine algae.</title>
        <authorList>
            <person name="Kristyanto S."/>
            <person name="Kim J.M."/>
            <person name="Jeon C.O."/>
        </authorList>
    </citation>
    <scope>NUCLEOTIDE SEQUENCE</scope>
    <source>
        <strain evidence="3">G2-23</strain>
    </source>
</reference>
<dbReference type="EMBL" id="JAOVZR010000001">
    <property type="protein sequence ID" value="MCY0147656.1"/>
    <property type="molecule type" value="Genomic_DNA"/>
</dbReference>
<dbReference type="RefSeq" id="WP_267653252.1">
    <property type="nucleotide sequence ID" value="NZ_JAOVZR010000001.1"/>
</dbReference>
<gene>
    <name evidence="3" type="ORF">OEG84_07990</name>
</gene>
<dbReference type="Proteomes" id="UP001073227">
    <property type="component" value="Unassembled WGS sequence"/>
</dbReference>
<name>A0ABT3Z7A1_9HYPH</name>
<feature type="compositionally biased region" description="Basic and acidic residues" evidence="1">
    <location>
        <begin position="1"/>
        <end position="20"/>
    </location>
</feature>
<organism evidence="3 4">
    <name type="scientific">Hoeflea algicola</name>
    <dbReference type="NCBI Taxonomy" id="2983763"/>
    <lineage>
        <taxon>Bacteria</taxon>
        <taxon>Pseudomonadati</taxon>
        <taxon>Pseudomonadota</taxon>
        <taxon>Alphaproteobacteria</taxon>
        <taxon>Hyphomicrobiales</taxon>
        <taxon>Rhizobiaceae</taxon>
        <taxon>Hoeflea</taxon>
    </lineage>
</organism>
<comment type="caution">
    <text evidence="3">The sequence shown here is derived from an EMBL/GenBank/DDBJ whole genome shotgun (WGS) entry which is preliminary data.</text>
</comment>